<dbReference type="GeneID" id="66537760"/>
<accession>A0A1D2KMH0</accession>
<dbReference type="PANTHER" id="PTHR39203:SF1">
    <property type="entry name" value="CYTOPLASMIC PROTEIN"/>
    <property type="match status" value="1"/>
</dbReference>
<keyword evidence="4" id="KW-1185">Reference proteome</keyword>
<dbReference type="CDD" id="cd06553">
    <property type="entry name" value="ASCH_Ef3133_like"/>
    <property type="match status" value="1"/>
</dbReference>
<dbReference type="Pfam" id="PF04266">
    <property type="entry name" value="ASCH"/>
    <property type="match status" value="1"/>
</dbReference>
<reference evidence="2 4" key="1">
    <citation type="submission" date="2017-09" db="EMBL/GenBank/DDBJ databases">
        <title>Complete Genome Sequences of Two Strains of the Meat Spoilage Bacterium Brochothrix thermosphacta Isolated from Ground Chicken.</title>
        <authorList>
            <person name="Paoli G.C."/>
            <person name="Wijey C."/>
            <person name="Chen C.-Y."/>
            <person name="Nguyen L."/>
            <person name="Yan X."/>
            <person name="Irwin P.L."/>
        </authorList>
    </citation>
    <scope>NUCLEOTIDE SEQUENCE [LARGE SCALE GENOMIC DNA]</scope>
    <source>
        <strain evidence="2 4">BI</strain>
    </source>
</reference>
<dbReference type="Proteomes" id="UP000243591">
    <property type="component" value="Chromosome"/>
</dbReference>
<organism evidence="2 4">
    <name type="scientific">Brochothrix thermosphacta</name>
    <name type="common">Microbacterium thermosphactum</name>
    <dbReference type="NCBI Taxonomy" id="2756"/>
    <lineage>
        <taxon>Bacteria</taxon>
        <taxon>Bacillati</taxon>
        <taxon>Bacillota</taxon>
        <taxon>Bacilli</taxon>
        <taxon>Bacillales</taxon>
        <taxon>Listeriaceae</taxon>
        <taxon>Brochothrix</taxon>
    </lineage>
</organism>
<reference evidence="3" key="3">
    <citation type="submission" date="2018-04" db="EMBL/GenBank/DDBJ databases">
        <authorList>
            <person name="Go L.Y."/>
            <person name="Mitchell J.A."/>
        </authorList>
    </citation>
    <scope>NUCLEOTIDE SEQUENCE</scope>
    <source>
        <strain evidence="3">BSAS1 3</strain>
    </source>
</reference>
<dbReference type="EMBL" id="OUNC01000034">
    <property type="protein sequence ID" value="SPP29086.1"/>
    <property type="molecule type" value="Genomic_DNA"/>
</dbReference>
<dbReference type="PANTHER" id="PTHR39203">
    <property type="entry name" value="CYTOPLASMIC PROTEIN-RELATED"/>
    <property type="match status" value="1"/>
</dbReference>
<dbReference type="Proteomes" id="UP000270190">
    <property type="component" value="Unassembled WGS sequence"/>
</dbReference>
<dbReference type="EMBL" id="CP023483">
    <property type="protein sequence ID" value="ATF25643.1"/>
    <property type="molecule type" value="Genomic_DNA"/>
</dbReference>
<reference evidence="5" key="2">
    <citation type="submission" date="2018-04" db="EMBL/GenBank/DDBJ databases">
        <authorList>
            <person name="Illikoud N."/>
        </authorList>
    </citation>
    <scope>NUCLEOTIDE SEQUENCE [LARGE SCALE GENOMIC DNA]</scope>
</reference>
<evidence type="ECO:0000259" key="1">
    <source>
        <dbReference type="SMART" id="SM01022"/>
    </source>
</evidence>
<dbReference type="InterPro" id="IPR015947">
    <property type="entry name" value="PUA-like_sf"/>
</dbReference>
<evidence type="ECO:0000313" key="5">
    <source>
        <dbReference type="Proteomes" id="UP000270190"/>
    </source>
</evidence>
<dbReference type="STRING" id="2756.BFR44_07695"/>
<dbReference type="Gene3D" id="3.10.400.10">
    <property type="entry name" value="Sulfate adenylyltransferase"/>
    <property type="match status" value="1"/>
</dbReference>
<name>A0A1D2KMH0_BROTH</name>
<dbReference type="InterPro" id="IPR009326">
    <property type="entry name" value="DUF984"/>
</dbReference>
<evidence type="ECO:0000313" key="4">
    <source>
        <dbReference type="Proteomes" id="UP000243591"/>
    </source>
</evidence>
<proteinExistence type="predicted"/>
<gene>
    <name evidence="3" type="ORF">BTBSAS_40109</name>
    <name evidence="2" type="ORF">CNY62_04125</name>
</gene>
<dbReference type="RefSeq" id="WP_029091741.1">
    <property type="nucleotide sequence ID" value="NZ_CBCPHX010000007.1"/>
</dbReference>
<feature type="domain" description="ASCH" evidence="1">
    <location>
        <begin position="27"/>
        <end position="149"/>
    </location>
</feature>
<evidence type="ECO:0000313" key="3">
    <source>
        <dbReference type="EMBL" id="SPP29086.1"/>
    </source>
</evidence>
<dbReference type="InterPro" id="IPR007374">
    <property type="entry name" value="ASCH_domain"/>
</dbReference>
<evidence type="ECO:0000313" key="2">
    <source>
        <dbReference type="EMBL" id="ATF25643.1"/>
    </source>
</evidence>
<dbReference type="AlphaFoldDB" id="A0A1D2KMH0"/>
<dbReference type="SUPFAM" id="SSF88697">
    <property type="entry name" value="PUA domain-like"/>
    <property type="match status" value="1"/>
</dbReference>
<dbReference type="OrthoDB" id="9807542at2"/>
<dbReference type="PIRSF" id="PIRSF021320">
    <property type="entry name" value="DUF984"/>
    <property type="match status" value="1"/>
</dbReference>
<protein>
    <submittedName>
        <fullName evidence="2">ASCH domain-containing protein</fullName>
    </submittedName>
</protein>
<dbReference type="SMART" id="SM01022">
    <property type="entry name" value="ASCH"/>
    <property type="match status" value="1"/>
</dbReference>
<sequence length="150" mass="16948">MNDQSVENMWSTYKKDNPSIGDDYAAWPFGDSEKMADELSELVVKGIKTATASAYDLYEDDNALPYPGLLNVIVDGKGEAVAIIETTDVKVVYFEDVTAEFAYLEGEGDRSLEYWREAHRDYFIKELGSVDLPFTEKMGVVLETFKVVYK</sequence>
<dbReference type="KEGG" id="bths:CNY62_04125"/>